<dbReference type="AlphaFoldDB" id="A0AAV7HQY6"/>
<dbReference type="EMBL" id="JAHXZJ010002982">
    <property type="protein sequence ID" value="KAH0534280.1"/>
    <property type="molecule type" value="Genomic_DNA"/>
</dbReference>
<proteinExistence type="predicted"/>
<protein>
    <submittedName>
        <fullName evidence="1">Uncharacterized protein</fullName>
    </submittedName>
</protein>
<gene>
    <name evidence="1" type="ORF">KQX54_002506</name>
</gene>
<organism evidence="1 2">
    <name type="scientific">Cotesia glomerata</name>
    <name type="common">Lepidopteran parasitic wasp</name>
    <name type="synonym">Apanteles glomeratus</name>
    <dbReference type="NCBI Taxonomy" id="32391"/>
    <lineage>
        <taxon>Eukaryota</taxon>
        <taxon>Metazoa</taxon>
        <taxon>Ecdysozoa</taxon>
        <taxon>Arthropoda</taxon>
        <taxon>Hexapoda</taxon>
        <taxon>Insecta</taxon>
        <taxon>Pterygota</taxon>
        <taxon>Neoptera</taxon>
        <taxon>Endopterygota</taxon>
        <taxon>Hymenoptera</taxon>
        <taxon>Apocrita</taxon>
        <taxon>Ichneumonoidea</taxon>
        <taxon>Braconidae</taxon>
        <taxon>Microgastrinae</taxon>
        <taxon>Cotesia</taxon>
    </lineage>
</organism>
<evidence type="ECO:0000313" key="2">
    <source>
        <dbReference type="Proteomes" id="UP000826195"/>
    </source>
</evidence>
<keyword evidence="2" id="KW-1185">Reference proteome</keyword>
<reference evidence="1 2" key="1">
    <citation type="journal article" date="2021" name="J. Hered.">
        <title>A chromosome-level genome assembly of the parasitoid wasp, Cotesia glomerata (Hymenoptera: Braconidae).</title>
        <authorList>
            <person name="Pinto B.J."/>
            <person name="Weis J.J."/>
            <person name="Gamble T."/>
            <person name="Ode P.J."/>
            <person name="Paul R."/>
            <person name="Zaspel J.M."/>
        </authorList>
    </citation>
    <scope>NUCLEOTIDE SEQUENCE [LARGE SCALE GENOMIC DNA]</scope>
    <source>
        <strain evidence="1">CgM1</strain>
    </source>
</reference>
<evidence type="ECO:0000313" key="1">
    <source>
        <dbReference type="EMBL" id="KAH0534280.1"/>
    </source>
</evidence>
<sequence length="136" mass="14954">MKAPVEPVARVNGFKSFKRGLPAHRGARKSVGGKRRWNYPLLVDSSVVGYEFNEGMNRNRQLPALGLIYKSSELAGCISVPDLVRVSSLLSNFISLSFDQQCLKAPADSATICMLILSIKCFVYRLVDTKAVEAFG</sequence>
<dbReference type="Proteomes" id="UP000826195">
    <property type="component" value="Unassembled WGS sequence"/>
</dbReference>
<accession>A0AAV7HQY6</accession>
<comment type="caution">
    <text evidence="1">The sequence shown here is derived from an EMBL/GenBank/DDBJ whole genome shotgun (WGS) entry which is preliminary data.</text>
</comment>
<name>A0AAV7HQY6_COTGL</name>